<keyword evidence="2" id="KW-1185">Reference proteome</keyword>
<accession>A0A9P8QMF9</accession>
<dbReference type="EMBL" id="JAIWOZ010000005">
    <property type="protein sequence ID" value="KAH6605052.1"/>
    <property type="molecule type" value="Genomic_DNA"/>
</dbReference>
<evidence type="ECO:0000313" key="1">
    <source>
        <dbReference type="EMBL" id="KAH6605052.1"/>
    </source>
</evidence>
<organism evidence="1 2">
    <name type="scientific">Trichoderma cornu-damae</name>
    <dbReference type="NCBI Taxonomy" id="654480"/>
    <lineage>
        <taxon>Eukaryota</taxon>
        <taxon>Fungi</taxon>
        <taxon>Dikarya</taxon>
        <taxon>Ascomycota</taxon>
        <taxon>Pezizomycotina</taxon>
        <taxon>Sordariomycetes</taxon>
        <taxon>Hypocreomycetidae</taxon>
        <taxon>Hypocreales</taxon>
        <taxon>Hypocreaceae</taxon>
        <taxon>Trichoderma</taxon>
    </lineage>
</organism>
<gene>
    <name evidence="1" type="ORF">Trco_006759</name>
</gene>
<comment type="caution">
    <text evidence="1">The sequence shown here is derived from an EMBL/GenBank/DDBJ whole genome shotgun (WGS) entry which is preliminary data.</text>
</comment>
<sequence>MLEAGEPLRASGQGVKACLQLTKEAQRVSQRPGFGFATDDLIKIMLFIRREHVMGALYNLTEAILRRRRCHNIDKGAKFLEARKKSWVVSFRVRLACII</sequence>
<dbReference type="Proteomes" id="UP000827724">
    <property type="component" value="Unassembled WGS sequence"/>
</dbReference>
<proteinExistence type="predicted"/>
<reference evidence="1" key="1">
    <citation type="submission" date="2021-08" db="EMBL/GenBank/DDBJ databases">
        <title>Chromosome-Level Trichoderma cornu-damae using Hi-C Data.</title>
        <authorList>
            <person name="Kim C.S."/>
        </authorList>
    </citation>
    <scope>NUCLEOTIDE SEQUENCE</scope>
    <source>
        <strain evidence="1">KA19-0412C</strain>
    </source>
</reference>
<evidence type="ECO:0000313" key="2">
    <source>
        <dbReference type="Proteomes" id="UP000827724"/>
    </source>
</evidence>
<name>A0A9P8QMF9_9HYPO</name>
<protein>
    <submittedName>
        <fullName evidence="1">Uncharacterized protein</fullName>
    </submittedName>
</protein>
<dbReference type="AlphaFoldDB" id="A0A9P8QMF9"/>